<accession>A0A699KCA9</accession>
<comment type="similarity">
    <text evidence="1">Belongs to the mitochondrial carrier (TC 2.A.29) family.</text>
</comment>
<evidence type="ECO:0000256" key="1">
    <source>
        <dbReference type="ARBA" id="ARBA00006375"/>
    </source>
</evidence>
<keyword evidence="4" id="KW-0812">Transmembrane</keyword>
<dbReference type="GO" id="GO:0006635">
    <property type="term" value="P:fatty acid beta-oxidation"/>
    <property type="evidence" value="ECO:0007669"/>
    <property type="project" value="InterPro"/>
</dbReference>
<evidence type="ECO:0000313" key="5">
    <source>
        <dbReference type="EMBL" id="GFA80553.1"/>
    </source>
</evidence>
<gene>
    <name evidence="5" type="ORF">Tci_652525</name>
</gene>
<evidence type="ECO:0000256" key="3">
    <source>
        <dbReference type="ARBA" id="ARBA00022737"/>
    </source>
</evidence>
<sequence length="184" mass="20352">MSSSIDLESISEATSGAIGAVLSTTILYPLDTCKAKYQAEGQELKGSVVVGFDVGQLFYQFTLQKPMDTMVAATAFHPKTIISLLFGLISLQQKIKYVLLALALVPRNSSVILNYLIVDFRTAIFSHPIPPISQMPPARLEALNPQPLRLWATHIPLYQRPIGRVCYVLTSAHLPWEVSKGRRN</sequence>
<dbReference type="GO" id="GO:0005778">
    <property type="term" value="C:peroxisomal membrane"/>
    <property type="evidence" value="ECO:0007669"/>
    <property type="project" value="TreeGrafter"/>
</dbReference>
<keyword evidence="4" id="KW-1133">Transmembrane helix</keyword>
<evidence type="ECO:0000256" key="2">
    <source>
        <dbReference type="ARBA" id="ARBA00022448"/>
    </source>
</evidence>
<dbReference type="GO" id="GO:0015217">
    <property type="term" value="F:ADP transmembrane transporter activity"/>
    <property type="evidence" value="ECO:0007669"/>
    <property type="project" value="InterPro"/>
</dbReference>
<dbReference type="AlphaFoldDB" id="A0A699KCA9"/>
<dbReference type="EMBL" id="BKCJ010491410">
    <property type="protein sequence ID" value="GFA80553.1"/>
    <property type="molecule type" value="Genomic_DNA"/>
</dbReference>
<organism evidence="5">
    <name type="scientific">Tanacetum cinerariifolium</name>
    <name type="common">Dalmatian daisy</name>
    <name type="synonym">Chrysanthemum cinerariifolium</name>
    <dbReference type="NCBI Taxonomy" id="118510"/>
    <lineage>
        <taxon>Eukaryota</taxon>
        <taxon>Viridiplantae</taxon>
        <taxon>Streptophyta</taxon>
        <taxon>Embryophyta</taxon>
        <taxon>Tracheophyta</taxon>
        <taxon>Spermatophyta</taxon>
        <taxon>Magnoliopsida</taxon>
        <taxon>eudicotyledons</taxon>
        <taxon>Gunneridae</taxon>
        <taxon>Pentapetalae</taxon>
        <taxon>asterids</taxon>
        <taxon>campanulids</taxon>
        <taxon>Asterales</taxon>
        <taxon>Asteraceae</taxon>
        <taxon>Asteroideae</taxon>
        <taxon>Anthemideae</taxon>
        <taxon>Anthemidinae</taxon>
        <taxon>Tanacetum</taxon>
    </lineage>
</organism>
<keyword evidence="2" id="KW-0813">Transport</keyword>
<proteinExistence type="inferred from homology"/>
<reference evidence="5" key="1">
    <citation type="journal article" date="2019" name="Sci. Rep.">
        <title>Draft genome of Tanacetum cinerariifolium, the natural source of mosquito coil.</title>
        <authorList>
            <person name="Yamashiro T."/>
            <person name="Shiraishi A."/>
            <person name="Satake H."/>
            <person name="Nakayama K."/>
        </authorList>
    </citation>
    <scope>NUCLEOTIDE SEQUENCE</scope>
</reference>
<dbReference type="PANTHER" id="PTHR46650">
    <property type="entry name" value="PEROXISOMAL ADENINE NUCLEOTIDE TRANSPORTER 1"/>
    <property type="match status" value="1"/>
</dbReference>
<protein>
    <submittedName>
        <fullName evidence="5">Peroxisomal adenine nucleotide carrier 1-like</fullName>
    </submittedName>
</protein>
<evidence type="ECO:0000256" key="4">
    <source>
        <dbReference type="ARBA" id="ARBA00022989"/>
    </source>
</evidence>
<keyword evidence="3" id="KW-0677">Repeat</keyword>
<name>A0A699KCA9_TANCI</name>
<dbReference type="GO" id="GO:0007031">
    <property type="term" value="P:peroxisome organization"/>
    <property type="evidence" value="ECO:0007669"/>
    <property type="project" value="TreeGrafter"/>
</dbReference>
<dbReference type="InterPro" id="IPR045900">
    <property type="entry name" value="Peroxisomal_Ade_carrier"/>
</dbReference>
<dbReference type="GO" id="GO:0005347">
    <property type="term" value="F:ATP transmembrane transporter activity"/>
    <property type="evidence" value="ECO:0007669"/>
    <property type="project" value="InterPro"/>
</dbReference>
<keyword evidence="4" id="KW-0472">Membrane</keyword>
<dbReference type="PANTHER" id="PTHR46650:SF4">
    <property type="entry name" value="PEROXISOMAL ADENINE NUCLEOTIDE CARRIER 1"/>
    <property type="match status" value="1"/>
</dbReference>
<comment type="caution">
    <text evidence="5">The sequence shown here is derived from an EMBL/GenBank/DDBJ whole genome shotgun (WGS) entry which is preliminary data.</text>
</comment>